<organism evidence="4 5">
    <name type="scientific">candidate division MSBL1 archaeon SCGC-AAA833K04</name>
    <dbReference type="NCBI Taxonomy" id="1698258"/>
    <lineage>
        <taxon>Archaea</taxon>
        <taxon>Methanobacteriati</taxon>
        <taxon>Methanobacteriota</taxon>
        <taxon>candidate division MSBL1</taxon>
    </lineage>
</organism>
<dbReference type="AlphaFoldDB" id="A0A133VS31"/>
<dbReference type="InterPro" id="IPR044068">
    <property type="entry name" value="CB"/>
</dbReference>
<dbReference type="InterPro" id="IPR010998">
    <property type="entry name" value="Integrase_recombinase_N"/>
</dbReference>
<evidence type="ECO:0000256" key="2">
    <source>
        <dbReference type="PROSITE-ProRule" id="PRU01248"/>
    </source>
</evidence>
<name>A0A133VS31_9EURY</name>
<keyword evidence="5" id="KW-1185">Reference proteome</keyword>
<dbReference type="InterPro" id="IPR004107">
    <property type="entry name" value="Integrase_SAM-like_N"/>
</dbReference>
<dbReference type="Proteomes" id="UP000070038">
    <property type="component" value="Unassembled WGS sequence"/>
</dbReference>
<dbReference type="EMBL" id="LHYN01000009">
    <property type="protein sequence ID" value="KXB09231.1"/>
    <property type="molecule type" value="Genomic_DNA"/>
</dbReference>
<evidence type="ECO:0000259" key="3">
    <source>
        <dbReference type="PROSITE" id="PS51900"/>
    </source>
</evidence>
<evidence type="ECO:0000256" key="1">
    <source>
        <dbReference type="ARBA" id="ARBA00023125"/>
    </source>
</evidence>
<evidence type="ECO:0000313" key="4">
    <source>
        <dbReference type="EMBL" id="KXB09231.1"/>
    </source>
</evidence>
<feature type="domain" description="Core-binding (CB)" evidence="3">
    <location>
        <begin position="25"/>
        <end position="107"/>
    </location>
</feature>
<dbReference type="Pfam" id="PF13495">
    <property type="entry name" value="Phage_int_SAM_4"/>
    <property type="match status" value="1"/>
</dbReference>
<comment type="caution">
    <text evidence="4">The sequence shown here is derived from an EMBL/GenBank/DDBJ whole genome shotgun (WGS) entry which is preliminary data.</text>
</comment>
<dbReference type="InterPro" id="IPR011010">
    <property type="entry name" value="DNA_brk_join_enz"/>
</dbReference>
<dbReference type="Gene3D" id="1.10.150.130">
    <property type="match status" value="1"/>
</dbReference>
<dbReference type="GO" id="GO:0003677">
    <property type="term" value="F:DNA binding"/>
    <property type="evidence" value="ECO:0007669"/>
    <property type="project" value="UniProtKB-UniRule"/>
</dbReference>
<sequence length="150" mass="17859">MTPIDFAPKVEREVRKIREDEDLCEENRELLLRFKRNLKLDDLSDAYVHKLLTHVRDMGEQLGETSFEEATEDDLRDVVEWVQNKDGSPATKRDHREALKRFYKWLNGGDYPEKVSWVNTTRKRRNYKLLEKLLTEDDVQALIEVAENPR</sequence>
<accession>A0A133VS31</accession>
<evidence type="ECO:0000313" key="5">
    <source>
        <dbReference type="Proteomes" id="UP000070038"/>
    </source>
</evidence>
<reference evidence="4 5" key="1">
    <citation type="journal article" date="2016" name="Sci. Rep.">
        <title>Metabolic traits of an uncultured archaeal lineage -MSBL1- from brine pools of the Red Sea.</title>
        <authorList>
            <person name="Mwirichia R."/>
            <person name="Alam I."/>
            <person name="Rashid M."/>
            <person name="Vinu M."/>
            <person name="Ba-Alawi W."/>
            <person name="Anthony Kamau A."/>
            <person name="Kamanda Ngugi D."/>
            <person name="Goker M."/>
            <person name="Klenk H.P."/>
            <person name="Bajic V."/>
            <person name="Stingl U."/>
        </authorList>
    </citation>
    <scope>NUCLEOTIDE SEQUENCE [LARGE SCALE GENOMIC DNA]</scope>
    <source>
        <strain evidence="4">SCGC-AAA833K04</strain>
    </source>
</reference>
<protein>
    <recommendedName>
        <fullName evidence="3">Core-binding (CB) domain-containing protein</fullName>
    </recommendedName>
</protein>
<gene>
    <name evidence="4" type="ORF">AKJ46_00670</name>
</gene>
<dbReference type="GO" id="GO:0015074">
    <property type="term" value="P:DNA integration"/>
    <property type="evidence" value="ECO:0007669"/>
    <property type="project" value="InterPro"/>
</dbReference>
<keyword evidence="1 2" id="KW-0238">DNA-binding</keyword>
<proteinExistence type="predicted"/>
<dbReference type="SUPFAM" id="SSF56349">
    <property type="entry name" value="DNA breaking-rejoining enzymes"/>
    <property type="match status" value="1"/>
</dbReference>
<dbReference type="PROSITE" id="PS51900">
    <property type="entry name" value="CB"/>
    <property type="match status" value="1"/>
</dbReference>
<feature type="non-terminal residue" evidence="4">
    <location>
        <position position="150"/>
    </location>
</feature>